<proteinExistence type="predicted"/>
<dbReference type="Proteomes" id="UP000095143">
    <property type="component" value="Unassembled WGS sequence"/>
</dbReference>
<evidence type="ECO:0008006" key="4">
    <source>
        <dbReference type="Google" id="ProtNLM"/>
    </source>
</evidence>
<dbReference type="RefSeq" id="WP_065992064.1">
    <property type="nucleotide sequence ID" value="NZ_MDEN01000069.1"/>
</dbReference>
<evidence type="ECO:0000256" key="1">
    <source>
        <dbReference type="SAM" id="MobiDB-lite"/>
    </source>
</evidence>
<organism evidence="2 3">
    <name type="scientific">Pseudomonas graminis</name>
    <dbReference type="NCBI Taxonomy" id="158627"/>
    <lineage>
        <taxon>Bacteria</taxon>
        <taxon>Pseudomonadati</taxon>
        <taxon>Pseudomonadota</taxon>
        <taxon>Gammaproteobacteria</taxon>
        <taxon>Pseudomonadales</taxon>
        <taxon>Pseudomonadaceae</taxon>
        <taxon>Pseudomonas</taxon>
    </lineage>
</organism>
<dbReference type="STRING" id="158627.BW687_13915"/>
<feature type="region of interest" description="Disordered" evidence="1">
    <location>
        <begin position="68"/>
        <end position="87"/>
    </location>
</feature>
<gene>
    <name evidence="2" type="ORF">BBI10_23080</name>
</gene>
<evidence type="ECO:0000313" key="2">
    <source>
        <dbReference type="EMBL" id="OCX11097.1"/>
    </source>
</evidence>
<dbReference type="EMBL" id="MDEN01000069">
    <property type="protein sequence ID" value="OCX11097.1"/>
    <property type="molecule type" value="Genomic_DNA"/>
</dbReference>
<sequence length="87" mass="9852">MNPEKLKLLVTREMPFGKYQGRLLADLPGDYLNWFARKGFPAGELGSLLALMHEIDHNGLSALLDPLRTRPREPLRPGPSKTPIRFN</sequence>
<dbReference type="OrthoDB" id="9807855at2"/>
<protein>
    <recommendedName>
        <fullName evidence="4">DUF3820 family protein</fullName>
    </recommendedName>
</protein>
<evidence type="ECO:0000313" key="3">
    <source>
        <dbReference type="Proteomes" id="UP000095143"/>
    </source>
</evidence>
<dbReference type="Pfam" id="PF12843">
    <property type="entry name" value="QSregVF_b"/>
    <property type="match status" value="1"/>
</dbReference>
<comment type="caution">
    <text evidence="2">The sequence shown here is derived from an EMBL/GenBank/DDBJ whole genome shotgun (WGS) entry which is preliminary data.</text>
</comment>
<dbReference type="InterPro" id="IPR024530">
    <property type="entry name" value="QSregVF_b"/>
</dbReference>
<accession>A0A1C2D8K9</accession>
<reference evidence="2 3" key="1">
    <citation type="submission" date="2016-08" db="EMBL/GenBank/DDBJ databases">
        <title>Whole genome sequence of Pseudomonas graminis strain UASWS1507, a potential biological control agent for agriculture.</title>
        <authorList>
            <person name="Crovadore J."/>
            <person name="Calmin G."/>
            <person name="Chablais R."/>
            <person name="Cochard B."/>
            <person name="Lefort F."/>
        </authorList>
    </citation>
    <scope>NUCLEOTIDE SEQUENCE [LARGE SCALE GENOMIC DNA]</scope>
    <source>
        <strain evidence="2 3">UASWS1507</strain>
    </source>
</reference>
<dbReference type="AlphaFoldDB" id="A0A1C2D8K9"/>
<name>A0A1C2D8K9_9PSED</name>